<evidence type="ECO:0000313" key="4">
    <source>
        <dbReference type="Proteomes" id="UP000886520"/>
    </source>
</evidence>
<evidence type="ECO:0000256" key="1">
    <source>
        <dbReference type="SAM" id="Coils"/>
    </source>
</evidence>
<sequence length="278" mass="30789">MDPLIQQRNTLKSQAEAAALVLFNAKRLHDELEAEADSLQTRIGALRLQREDRVKKEVHVAKSYMDEIVSNFESSSKGLDKNEKSMSMGEALSAIASVVDSYMNTFVAPAKARVQLEAANKPSVGDSVLIRSLGKKRATVIEGPTEDDESFLVQLGGLKVRAKLSEVTKLLKPEKVGPQQRMKRVAAEPPEEEVRSGLVLQTSRNSVDLRGMRVDEALMNLDFAFLKHRRSSIFFVIHGEGTGALRAAVLERLKGHPLVLKFEQESPMNYGCTAVYLK</sequence>
<dbReference type="AlphaFoldDB" id="A0A9D4UN10"/>
<keyword evidence="4" id="KW-1185">Reference proteome</keyword>
<dbReference type="SUPFAM" id="SSF160443">
    <property type="entry name" value="SMR domain-like"/>
    <property type="match status" value="1"/>
</dbReference>
<protein>
    <recommendedName>
        <fullName evidence="2">Smr domain-containing protein</fullName>
    </recommendedName>
</protein>
<evidence type="ECO:0000313" key="3">
    <source>
        <dbReference type="EMBL" id="KAI5070622.1"/>
    </source>
</evidence>
<dbReference type="PANTHER" id="PTHR48466:SF1">
    <property type="entry name" value="SMR DOMAIN-CONTAINING PROTEIN"/>
    <property type="match status" value="1"/>
</dbReference>
<dbReference type="EMBL" id="JABFUD020000014">
    <property type="protein sequence ID" value="KAI5070622.1"/>
    <property type="molecule type" value="Genomic_DNA"/>
</dbReference>
<proteinExistence type="predicted"/>
<dbReference type="Gene3D" id="3.30.1370.110">
    <property type="match status" value="1"/>
</dbReference>
<dbReference type="Pfam" id="PF20297">
    <property type="entry name" value="MSSS"/>
    <property type="match status" value="1"/>
</dbReference>
<dbReference type="GO" id="GO:0005524">
    <property type="term" value="F:ATP binding"/>
    <property type="evidence" value="ECO:0007669"/>
    <property type="project" value="InterPro"/>
</dbReference>
<accession>A0A9D4UN10</accession>
<name>A0A9D4UN10_ADICA</name>
<dbReference type="OrthoDB" id="1727869at2759"/>
<gene>
    <name evidence="3" type="ORF">GOP47_0014965</name>
</gene>
<dbReference type="PROSITE" id="PS50828">
    <property type="entry name" value="SMR"/>
    <property type="match status" value="1"/>
</dbReference>
<keyword evidence="1" id="KW-0175">Coiled coil</keyword>
<organism evidence="3 4">
    <name type="scientific">Adiantum capillus-veneris</name>
    <name type="common">Maidenhair fern</name>
    <dbReference type="NCBI Taxonomy" id="13818"/>
    <lineage>
        <taxon>Eukaryota</taxon>
        <taxon>Viridiplantae</taxon>
        <taxon>Streptophyta</taxon>
        <taxon>Embryophyta</taxon>
        <taxon>Tracheophyta</taxon>
        <taxon>Polypodiopsida</taxon>
        <taxon>Polypodiidae</taxon>
        <taxon>Polypodiales</taxon>
        <taxon>Pteridineae</taxon>
        <taxon>Pteridaceae</taxon>
        <taxon>Vittarioideae</taxon>
        <taxon>Adiantum</taxon>
    </lineage>
</organism>
<dbReference type="GO" id="GO:0140664">
    <property type="term" value="F:ATP-dependent DNA damage sensor activity"/>
    <property type="evidence" value="ECO:0007669"/>
    <property type="project" value="InterPro"/>
</dbReference>
<feature type="coiled-coil region" evidence="1">
    <location>
        <begin position="22"/>
        <end position="49"/>
    </location>
</feature>
<evidence type="ECO:0000259" key="2">
    <source>
        <dbReference type="PROSITE" id="PS50828"/>
    </source>
</evidence>
<dbReference type="GO" id="GO:0004519">
    <property type="term" value="F:endonuclease activity"/>
    <property type="evidence" value="ECO:0007669"/>
    <property type="project" value="UniProtKB-KW"/>
</dbReference>
<dbReference type="SMART" id="SM00463">
    <property type="entry name" value="SMR"/>
    <property type="match status" value="1"/>
</dbReference>
<dbReference type="InterPro" id="IPR046893">
    <property type="entry name" value="MSSS"/>
</dbReference>
<feature type="domain" description="Smr" evidence="2">
    <location>
        <begin position="207"/>
        <end position="278"/>
    </location>
</feature>
<dbReference type="InterPro" id="IPR045076">
    <property type="entry name" value="MutS"/>
</dbReference>
<dbReference type="PANTHER" id="PTHR48466">
    <property type="entry name" value="OS10G0509000 PROTEIN-RELATED"/>
    <property type="match status" value="1"/>
</dbReference>
<dbReference type="InterPro" id="IPR036063">
    <property type="entry name" value="Smr_dom_sf"/>
</dbReference>
<dbReference type="Pfam" id="PF01713">
    <property type="entry name" value="Smr"/>
    <property type="match status" value="1"/>
</dbReference>
<dbReference type="GO" id="GO:0030983">
    <property type="term" value="F:mismatched DNA binding"/>
    <property type="evidence" value="ECO:0007669"/>
    <property type="project" value="InterPro"/>
</dbReference>
<dbReference type="GO" id="GO:0006298">
    <property type="term" value="P:mismatch repair"/>
    <property type="evidence" value="ECO:0007669"/>
    <property type="project" value="InterPro"/>
</dbReference>
<reference evidence="3" key="1">
    <citation type="submission" date="2021-01" db="EMBL/GenBank/DDBJ databases">
        <title>Adiantum capillus-veneris genome.</title>
        <authorList>
            <person name="Fang Y."/>
            <person name="Liao Q."/>
        </authorList>
    </citation>
    <scope>NUCLEOTIDE SEQUENCE</scope>
    <source>
        <strain evidence="3">H3</strain>
        <tissue evidence="3">Leaf</tissue>
    </source>
</reference>
<dbReference type="Proteomes" id="UP000886520">
    <property type="component" value="Chromosome 14"/>
</dbReference>
<dbReference type="InterPro" id="IPR002625">
    <property type="entry name" value="Smr_dom"/>
</dbReference>
<comment type="caution">
    <text evidence="3">The sequence shown here is derived from an EMBL/GenBank/DDBJ whole genome shotgun (WGS) entry which is preliminary data.</text>
</comment>